<feature type="transmembrane region" description="Helical" evidence="7">
    <location>
        <begin position="125"/>
        <end position="146"/>
    </location>
</feature>
<feature type="compositionally biased region" description="Polar residues" evidence="6">
    <location>
        <begin position="587"/>
        <end position="596"/>
    </location>
</feature>
<dbReference type="InterPro" id="IPR052337">
    <property type="entry name" value="SAT4-like"/>
</dbReference>
<feature type="compositionally biased region" description="Low complexity" evidence="6">
    <location>
        <begin position="315"/>
        <end position="325"/>
    </location>
</feature>
<feature type="transmembrane region" description="Helical" evidence="7">
    <location>
        <begin position="6"/>
        <end position="28"/>
    </location>
</feature>
<feature type="compositionally biased region" description="Polar residues" evidence="6">
    <location>
        <begin position="450"/>
        <end position="472"/>
    </location>
</feature>
<dbReference type="EMBL" id="JAPDRN010000047">
    <property type="protein sequence ID" value="KAJ9633349.1"/>
    <property type="molecule type" value="Genomic_DNA"/>
</dbReference>
<feature type="compositionally biased region" description="Acidic residues" evidence="6">
    <location>
        <begin position="367"/>
        <end position="380"/>
    </location>
</feature>
<comment type="caution">
    <text evidence="9">The sequence shown here is derived from an EMBL/GenBank/DDBJ whole genome shotgun (WGS) entry which is preliminary data.</text>
</comment>
<dbReference type="Proteomes" id="UP001172681">
    <property type="component" value="Unassembled WGS sequence"/>
</dbReference>
<feature type="compositionally biased region" description="Pro residues" evidence="6">
    <location>
        <begin position="386"/>
        <end position="395"/>
    </location>
</feature>
<keyword evidence="4 7" id="KW-0472">Membrane</keyword>
<feature type="transmembrane region" description="Helical" evidence="7">
    <location>
        <begin position="40"/>
        <end position="58"/>
    </location>
</feature>
<feature type="compositionally biased region" description="Basic residues" evidence="6">
    <location>
        <begin position="415"/>
        <end position="434"/>
    </location>
</feature>
<feature type="domain" description="Rhodopsin" evidence="8">
    <location>
        <begin position="24"/>
        <end position="264"/>
    </location>
</feature>
<evidence type="ECO:0000259" key="8">
    <source>
        <dbReference type="Pfam" id="PF20684"/>
    </source>
</evidence>
<keyword evidence="2 7" id="KW-0812">Transmembrane</keyword>
<dbReference type="PANTHER" id="PTHR33048">
    <property type="entry name" value="PTH11-LIKE INTEGRAL MEMBRANE PROTEIN (AFU_ORTHOLOGUE AFUA_5G11245)"/>
    <property type="match status" value="1"/>
</dbReference>
<comment type="subcellular location">
    <subcellularLocation>
        <location evidence="1">Membrane</location>
        <topology evidence="1">Multi-pass membrane protein</topology>
    </subcellularLocation>
</comment>
<dbReference type="AlphaFoldDB" id="A0AA39CW01"/>
<evidence type="ECO:0000256" key="6">
    <source>
        <dbReference type="SAM" id="MobiDB-lite"/>
    </source>
</evidence>
<evidence type="ECO:0000256" key="5">
    <source>
        <dbReference type="ARBA" id="ARBA00038359"/>
    </source>
</evidence>
<evidence type="ECO:0000256" key="2">
    <source>
        <dbReference type="ARBA" id="ARBA00022692"/>
    </source>
</evidence>
<evidence type="ECO:0000256" key="3">
    <source>
        <dbReference type="ARBA" id="ARBA00022989"/>
    </source>
</evidence>
<dbReference type="GO" id="GO:0016020">
    <property type="term" value="C:membrane"/>
    <property type="evidence" value="ECO:0007669"/>
    <property type="project" value="UniProtKB-SubCell"/>
</dbReference>
<accession>A0AA39CW01</accession>
<dbReference type="Pfam" id="PF20684">
    <property type="entry name" value="Fung_rhodopsin"/>
    <property type="match status" value="1"/>
</dbReference>
<protein>
    <recommendedName>
        <fullName evidence="8">Rhodopsin domain-containing protein</fullName>
    </recommendedName>
</protein>
<feature type="compositionally biased region" description="Polar residues" evidence="6">
    <location>
        <begin position="480"/>
        <end position="516"/>
    </location>
</feature>
<evidence type="ECO:0000313" key="10">
    <source>
        <dbReference type="Proteomes" id="UP001172681"/>
    </source>
</evidence>
<feature type="compositionally biased region" description="Basic and acidic residues" evidence="6">
    <location>
        <begin position="597"/>
        <end position="643"/>
    </location>
</feature>
<dbReference type="PANTHER" id="PTHR33048:SF47">
    <property type="entry name" value="INTEGRAL MEMBRANE PROTEIN-RELATED"/>
    <property type="match status" value="1"/>
</dbReference>
<proteinExistence type="inferred from homology"/>
<evidence type="ECO:0000256" key="7">
    <source>
        <dbReference type="SAM" id="Phobius"/>
    </source>
</evidence>
<keyword evidence="3 7" id="KW-1133">Transmembrane helix</keyword>
<evidence type="ECO:0000256" key="1">
    <source>
        <dbReference type="ARBA" id="ARBA00004141"/>
    </source>
</evidence>
<feature type="compositionally biased region" description="Polar residues" evidence="6">
    <location>
        <begin position="405"/>
        <end position="414"/>
    </location>
</feature>
<organism evidence="9 10">
    <name type="scientific">Knufia peltigerae</name>
    <dbReference type="NCBI Taxonomy" id="1002370"/>
    <lineage>
        <taxon>Eukaryota</taxon>
        <taxon>Fungi</taxon>
        <taxon>Dikarya</taxon>
        <taxon>Ascomycota</taxon>
        <taxon>Pezizomycotina</taxon>
        <taxon>Eurotiomycetes</taxon>
        <taxon>Chaetothyriomycetidae</taxon>
        <taxon>Chaetothyriales</taxon>
        <taxon>Trichomeriaceae</taxon>
        <taxon>Knufia</taxon>
    </lineage>
</organism>
<evidence type="ECO:0000256" key="4">
    <source>
        <dbReference type="ARBA" id="ARBA00023136"/>
    </source>
</evidence>
<feature type="transmembrane region" description="Helical" evidence="7">
    <location>
        <begin position="202"/>
        <end position="227"/>
    </location>
</feature>
<dbReference type="InterPro" id="IPR049326">
    <property type="entry name" value="Rhodopsin_dom_fungi"/>
</dbReference>
<keyword evidence="10" id="KW-1185">Reference proteome</keyword>
<sequence length="643" mass="70327">MTSFESAVASAIALGVLSGCFVLVRFVARIAFVKHVGPDDGLIVLAWGAAVALAVVAHQQSNDNVSSRSSSSSSSSSEAGSGMTTLLKQLWSSNLTYNLAVLLLKDSLLLQYLRFSKDIGYRRACWALGAIITIYGVTAFFVGIFSCQPINFSWNNKVSGGRCINFLAFWLFNASFNSATDIIVFVLPIPVLRALQLPRQQLCILSCIFVLGLFVCIASIIRLTAVYSAIVTQKNDPSIAVWSTVEVNVGIICACLPSIRHLLAQASPRILAAFRPRLNFPQHHPPQTPITVSSSFPQTSEEKKTATFELKACTSDSDAASSHHSPTTWRQSDEEAITPRETPSSPTSVYESTPSSPSISTIRAVDDQPEEEENEREDNDDNTKPLPLPPQPSIPAPATRPSGPRPNTSSSRPQKPQHSRTHSRWRSRSRSRSRTRFDLAIIPEADSKRSSIVQFPESSLTRNTTATSSSPKSPLRPQGSRPQPSTQTVPPVSIVTTPNTTTSYHRIAPWTQQQHLSVAAWSPSSPPSSPERTSTYSYEILGGPRAQARNNTDDAKSPSSPSPPSSPNKGTATTAGGGGSRPKLFGPSSSAITPSKSMRERAAREKERNRRKEREREREEERLQERSRQKRDGERPRGPREMT</sequence>
<feature type="region of interest" description="Disordered" evidence="6">
    <location>
        <begin position="283"/>
        <end position="643"/>
    </location>
</feature>
<feature type="transmembrane region" description="Helical" evidence="7">
    <location>
        <begin position="166"/>
        <end position="190"/>
    </location>
</feature>
<feature type="compositionally biased region" description="Low complexity" evidence="6">
    <location>
        <begin position="342"/>
        <end position="361"/>
    </location>
</feature>
<name>A0AA39CW01_9EURO</name>
<feature type="compositionally biased region" description="Polar residues" evidence="6">
    <location>
        <begin position="289"/>
        <end position="299"/>
    </location>
</feature>
<gene>
    <name evidence="9" type="ORF">H2204_007066</name>
</gene>
<comment type="similarity">
    <text evidence="5">Belongs to the SAT4 family.</text>
</comment>
<reference evidence="9" key="1">
    <citation type="submission" date="2022-10" db="EMBL/GenBank/DDBJ databases">
        <title>Culturing micro-colonial fungi from biological soil crusts in the Mojave desert and describing Neophaeococcomyces mojavensis, and introducing the new genera and species Taxawa tesnikishii.</title>
        <authorList>
            <person name="Kurbessoian T."/>
            <person name="Stajich J.E."/>
        </authorList>
    </citation>
    <scope>NUCLEOTIDE SEQUENCE</scope>
    <source>
        <strain evidence="9">TK_35</strain>
    </source>
</reference>
<evidence type="ECO:0000313" key="9">
    <source>
        <dbReference type="EMBL" id="KAJ9633349.1"/>
    </source>
</evidence>